<dbReference type="AlphaFoldDB" id="A0A8J7QH63"/>
<evidence type="ECO:0000313" key="6">
    <source>
        <dbReference type="Proteomes" id="UP000664417"/>
    </source>
</evidence>
<keyword evidence="2" id="KW-0731">Sigma factor</keyword>
<dbReference type="PANTHER" id="PTHR43133:SF39">
    <property type="entry name" value="SIMILAR TO RNA POLYMERASE SIGMA-E FACTOR"/>
    <property type="match status" value="1"/>
</dbReference>
<evidence type="ECO:0000256" key="3">
    <source>
        <dbReference type="ARBA" id="ARBA00023163"/>
    </source>
</evidence>
<dbReference type="Proteomes" id="UP000664417">
    <property type="component" value="Unassembled WGS sequence"/>
</dbReference>
<dbReference type="InterPro" id="IPR039425">
    <property type="entry name" value="RNA_pol_sigma-70-like"/>
</dbReference>
<organism evidence="5 6">
    <name type="scientific">Acanthopleuribacter pedis</name>
    <dbReference type="NCBI Taxonomy" id="442870"/>
    <lineage>
        <taxon>Bacteria</taxon>
        <taxon>Pseudomonadati</taxon>
        <taxon>Acidobacteriota</taxon>
        <taxon>Holophagae</taxon>
        <taxon>Acanthopleuribacterales</taxon>
        <taxon>Acanthopleuribacteraceae</taxon>
        <taxon>Acanthopleuribacter</taxon>
    </lineage>
</organism>
<comment type="caution">
    <text evidence="5">The sequence shown here is derived from an EMBL/GenBank/DDBJ whole genome shotgun (WGS) entry which is preliminary data.</text>
</comment>
<dbReference type="Gene3D" id="1.10.10.10">
    <property type="entry name" value="Winged helix-like DNA-binding domain superfamily/Winged helix DNA-binding domain"/>
    <property type="match status" value="1"/>
</dbReference>
<keyword evidence="6" id="KW-1185">Reference proteome</keyword>
<dbReference type="EMBL" id="JAFREP010000016">
    <property type="protein sequence ID" value="MBO1320306.1"/>
    <property type="molecule type" value="Genomic_DNA"/>
</dbReference>
<dbReference type="NCBIfam" id="TIGR02937">
    <property type="entry name" value="sigma70-ECF"/>
    <property type="match status" value="1"/>
</dbReference>
<dbReference type="InterPro" id="IPR014284">
    <property type="entry name" value="RNA_pol_sigma-70_dom"/>
</dbReference>
<dbReference type="InterPro" id="IPR013324">
    <property type="entry name" value="RNA_pol_sigma_r3/r4-like"/>
</dbReference>
<dbReference type="Pfam" id="PF07638">
    <property type="entry name" value="Sigma70_ECF"/>
    <property type="match status" value="1"/>
</dbReference>
<reference evidence="5" key="1">
    <citation type="submission" date="2021-03" db="EMBL/GenBank/DDBJ databases">
        <authorList>
            <person name="Wang G."/>
        </authorList>
    </citation>
    <scope>NUCLEOTIDE SEQUENCE</scope>
    <source>
        <strain evidence="5">KCTC 12899</strain>
    </source>
</reference>
<dbReference type="InterPro" id="IPR011517">
    <property type="entry name" value="RNA_pol_sigma70_ECF-like"/>
</dbReference>
<keyword evidence="1" id="KW-0805">Transcription regulation</keyword>
<dbReference type="NCBIfam" id="TIGR02999">
    <property type="entry name" value="Sig-70_X6"/>
    <property type="match status" value="1"/>
</dbReference>
<evidence type="ECO:0000313" key="5">
    <source>
        <dbReference type="EMBL" id="MBO1320306.1"/>
    </source>
</evidence>
<dbReference type="GO" id="GO:0016987">
    <property type="term" value="F:sigma factor activity"/>
    <property type="evidence" value="ECO:0007669"/>
    <property type="project" value="UniProtKB-KW"/>
</dbReference>
<feature type="domain" description="RNA polymerase sigma-70 ECF-like HTH" evidence="4">
    <location>
        <begin position="20"/>
        <end position="201"/>
    </location>
</feature>
<sequence>MDDKPTQNPTPMEAAPQVPITGLLARWNSGDPEAINQLIPLVYRDLHQAARYYLRKESAALTLQPTALLNEVYVNLINREQFHFANRQHFFRASCQLMRRILIDHARAKLSKKRGSGGVHLPLEEALNQDAPSAIEPETLIALHQALKKLENVDTRKAQVIQLRFFTGLKFEEIAVVLEVSTRTIKRDFETAKHWLSHELKHGNYQDSIDQTDPFEVER</sequence>
<gene>
    <name evidence="5" type="ORF">J3U88_17660</name>
</gene>
<dbReference type="GO" id="GO:0006352">
    <property type="term" value="P:DNA-templated transcription initiation"/>
    <property type="evidence" value="ECO:0007669"/>
    <property type="project" value="InterPro"/>
</dbReference>
<evidence type="ECO:0000256" key="1">
    <source>
        <dbReference type="ARBA" id="ARBA00023015"/>
    </source>
</evidence>
<evidence type="ECO:0000256" key="2">
    <source>
        <dbReference type="ARBA" id="ARBA00023082"/>
    </source>
</evidence>
<dbReference type="InterPro" id="IPR053812">
    <property type="entry name" value="HTH_Sigma70_ECF-like"/>
</dbReference>
<dbReference type="InterPro" id="IPR036388">
    <property type="entry name" value="WH-like_DNA-bd_sf"/>
</dbReference>
<dbReference type="SUPFAM" id="SSF88659">
    <property type="entry name" value="Sigma3 and sigma4 domains of RNA polymerase sigma factors"/>
    <property type="match status" value="1"/>
</dbReference>
<keyword evidence="3" id="KW-0804">Transcription</keyword>
<name>A0A8J7QH63_9BACT</name>
<accession>A0A8J7QH63</accession>
<proteinExistence type="predicted"/>
<dbReference type="RefSeq" id="WP_207860260.1">
    <property type="nucleotide sequence ID" value="NZ_JAFREP010000016.1"/>
</dbReference>
<protein>
    <submittedName>
        <fullName evidence="5">Sigma-70 family RNA polymerase sigma factor</fullName>
    </submittedName>
</protein>
<evidence type="ECO:0000259" key="4">
    <source>
        <dbReference type="Pfam" id="PF07638"/>
    </source>
</evidence>
<dbReference type="PANTHER" id="PTHR43133">
    <property type="entry name" value="RNA POLYMERASE ECF-TYPE SIGMA FACTO"/>
    <property type="match status" value="1"/>
</dbReference>